<evidence type="ECO:0000313" key="2">
    <source>
        <dbReference type="Proteomes" id="UP000244384"/>
    </source>
</evidence>
<dbReference type="InterPro" id="IPR024755">
    <property type="entry name" value="cpYpsA"/>
</dbReference>
<protein>
    <submittedName>
        <fullName evidence="1">Molybdenum cofactor carrier</fullName>
    </submittedName>
</protein>
<dbReference type="Proteomes" id="UP000244384">
    <property type="component" value="Chromosome"/>
</dbReference>
<dbReference type="KEGG" id="aez:C3E78_06645"/>
<organism evidence="1 2">
    <name type="scientific">Aeromicrobium chenweiae</name>
    <dbReference type="NCBI Taxonomy" id="2079793"/>
    <lineage>
        <taxon>Bacteria</taxon>
        <taxon>Bacillati</taxon>
        <taxon>Actinomycetota</taxon>
        <taxon>Actinomycetes</taxon>
        <taxon>Propionibacteriales</taxon>
        <taxon>Nocardioidaceae</taxon>
        <taxon>Aeromicrobium</taxon>
    </lineage>
</organism>
<keyword evidence="2" id="KW-1185">Reference proteome</keyword>
<accession>A0A5F2ET28</accession>
<dbReference type="OrthoDB" id="283616at2"/>
<dbReference type="Pfam" id="PF12694">
    <property type="entry name" value="cpYpsA"/>
    <property type="match status" value="1"/>
</dbReference>
<dbReference type="Gene3D" id="3.40.50.450">
    <property type="match status" value="1"/>
</dbReference>
<name>A0A2S0WKN6_9ACTN</name>
<dbReference type="AlphaFoldDB" id="A0A2S0WKN6"/>
<accession>A0A2S0WKN6</accession>
<gene>
    <name evidence="1" type="ORF">C3E78_06645</name>
</gene>
<reference evidence="2" key="1">
    <citation type="submission" date="2018-01" db="EMBL/GenBank/DDBJ databases">
        <authorList>
            <person name="Li J."/>
        </authorList>
    </citation>
    <scope>NUCLEOTIDE SEQUENCE [LARGE SCALE GENOMIC DNA]</scope>
    <source>
        <strain evidence="2">592</strain>
    </source>
</reference>
<sequence length="171" mass="17850">MTHQPSPAPGDARVRLARIVSGGQSGADRAGLDAAIAVGLEHGGWCPAGGWAEDRPEPPGLLRDYPGLREAPSARPAVRTGLNVRDSHATLIVRAEPVASPGTDLTAEVAERLGRPCLVTPGDARRVTSWLACLGFGLTLNVAGPRESEQPGIYALTRALLHDVLADDDLS</sequence>
<dbReference type="RefSeq" id="WP_108577548.1">
    <property type="nucleotide sequence ID" value="NZ_CP026952.1"/>
</dbReference>
<evidence type="ECO:0000313" key="1">
    <source>
        <dbReference type="EMBL" id="AWB91903.1"/>
    </source>
</evidence>
<dbReference type="EMBL" id="CP026952">
    <property type="protein sequence ID" value="AWB91903.1"/>
    <property type="molecule type" value="Genomic_DNA"/>
</dbReference>
<proteinExistence type="predicted"/>